<evidence type="ECO:0000256" key="1">
    <source>
        <dbReference type="ARBA" id="ARBA00006709"/>
    </source>
</evidence>
<dbReference type="InterPro" id="IPR035067">
    <property type="entry name" value="V-type_ATPase_csu/dsu"/>
</dbReference>
<reference evidence="8" key="1">
    <citation type="submission" date="2016-12" db="EMBL/GenBank/DDBJ databases">
        <authorList>
            <person name="Herbold C."/>
        </authorList>
    </citation>
    <scope>NUCLEOTIDE SEQUENCE [LARGE SCALE GENOMIC DNA]</scope>
</reference>
<dbReference type="Pfam" id="PF01992">
    <property type="entry name" value="vATP-synt_AC39"/>
    <property type="match status" value="1"/>
</dbReference>
<dbReference type="Gene3D" id="1.10.132.50">
    <property type="entry name" value="ATP synthase (C/AC39) subunit, domain 3"/>
    <property type="match status" value="1"/>
</dbReference>
<protein>
    <recommendedName>
        <fullName evidence="6">A-type ATP synthase subunit C</fullName>
    </recommendedName>
</protein>
<gene>
    <name evidence="6 7" type="primary">atpC</name>
    <name evidence="7" type="ORF">NSIN_20179</name>
</gene>
<dbReference type="RefSeq" id="WP_101009227.1">
    <property type="nucleotide sequence ID" value="NZ_FRFC01000003.1"/>
</dbReference>
<comment type="subunit">
    <text evidence="6">Has multiple subunits with at least A(3), B(3), C, D, E, F, H, I and proteolipid K(x).</text>
</comment>
<dbReference type="SUPFAM" id="SSF103486">
    <property type="entry name" value="V-type ATP synthase subunit C"/>
    <property type="match status" value="1"/>
</dbReference>
<comment type="subcellular location">
    <subcellularLocation>
        <location evidence="6">Cell membrane</location>
        <topology evidence="6">Peripheral membrane protein</topology>
    </subcellularLocation>
</comment>
<keyword evidence="6" id="KW-0472">Membrane</keyword>
<dbReference type="GO" id="GO:0005524">
    <property type="term" value="F:ATP binding"/>
    <property type="evidence" value="ECO:0007669"/>
    <property type="project" value="UniProtKB-UniRule"/>
</dbReference>
<accession>A0A2H1EG11</accession>
<comment type="function">
    <text evidence="6">Component of the A-type ATP synthase that produces ATP from ADP in the presence of a proton gradient across the membrane.</text>
</comment>
<evidence type="ECO:0000256" key="2">
    <source>
        <dbReference type="ARBA" id="ARBA00022448"/>
    </source>
</evidence>
<dbReference type="InterPro" id="IPR044911">
    <property type="entry name" value="V-type_ATPase_csu/dsu_dom_3"/>
</dbReference>
<dbReference type="InterPro" id="IPR050873">
    <property type="entry name" value="V-ATPase_V0D/AC39_subunit"/>
</dbReference>
<dbReference type="AlphaFoldDB" id="A0A2H1EG11"/>
<dbReference type="GO" id="GO:0046961">
    <property type="term" value="F:proton-transporting ATPase activity, rotational mechanism"/>
    <property type="evidence" value="ECO:0007669"/>
    <property type="project" value="InterPro"/>
</dbReference>
<evidence type="ECO:0000256" key="5">
    <source>
        <dbReference type="ARBA" id="ARBA00023310"/>
    </source>
</evidence>
<keyword evidence="8" id="KW-1185">Reference proteome</keyword>
<keyword evidence="5 6" id="KW-0066">ATP synthesis</keyword>
<dbReference type="Gene3D" id="1.20.1690.10">
    <property type="entry name" value="V-type ATP synthase subunit C domain"/>
    <property type="match status" value="2"/>
</dbReference>
<dbReference type="InterPro" id="IPR036079">
    <property type="entry name" value="ATPase_csu/dsu_sf"/>
</dbReference>
<name>A0A2H1EG11_9ARCH</name>
<keyword evidence="6" id="KW-1003">Cell membrane</keyword>
<dbReference type="Proteomes" id="UP000232412">
    <property type="component" value="Unassembled WGS sequence"/>
</dbReference>
<dbReference type="EMBL" id="FRFC01000003">
    <property type="protein sequence ID" value="SHO43848.1"/>
    <property type="molecule type" value="Genomic_DNA"/>
</dbReference>
<evidence type="ECO:0000313" key="8">
    <source>
        <dbReference type="Proteomes" id="UP000232412"/>
    </source>
</evidence>
<evidence type="ECO:0000256" key="4">
    <source>
        <dbReference type="ARBA" id="ARBA00023065"/>
    </source>
</evidence>
<sequence length="355" mass="40381">MPTSQYASSFGRLQAISLNLLSKEQMQNLMKAKDETEMIKTLGSTWYQPEIEKAASLFKESELLEVALNRHLVYINKIALEATPFNGKSAVRAYLSKWDIYNIELILSAKSMGRPISETESFLVSSRNVPAGISAGNISHDEMKIILSQTGVDGVVNQLVKYNYGPILMQHLETYQKTGDLGPMMSALQTFYYHNLFESLKFFQGDEGLIRDYIRAEIDKKNVLSILKAKESNLDKDLVAKHIIEGGKMTKNELLDVYNAKDVPEIVGRIENRFMLVNALAQYKKSNSLIDFEVALDKFINSEYVKKLKNIALSIGTIFYFIINTEHERENIKRIAYGKRYNLSADYINSLLLIE</sequence>
<evidence type="ECO:0000256" key="6">
    <source>
        <dbReference type="HAMAP-Rule" id="MF_00314"/>
    </source>
</evidence>
<dbReference type="OrthoDB" id="4272at2157"/>
<dbReference type="PANTHER" id="PTHR38682">
    <property type="entry name" value="V-TYPE ATP SYNTHASE SUBUNIT C"/>
    <property type="match status" value="1"/>
</dbReference>
<keyword evidence="3 6" id="KW-0375">Hydrogen ion transport</keyword>
<keyword evidence="4 6" id="KW-0406">Ion transport</keyword>
<dbReference type="PANTHER" id="PTHR38682:SF1">
    <property type="entry name" value="V-TYPE ATP SYNTHASE SUBUNIT C"/>
    <property type="match status" value="1"/>
</dbReference>
<dbReference type="GO" id="GO:0046933">
    <property type="term" value="F:proton-transporting ATP synthase activity, rotational mechanism"/>
    <property type="evidence" value="ECO:0007669"/>
    <property type="project" value="UniProtKB-UniRule"/>
</dbReference>
<dbReference type="GO" id="GO:0005886">
    <property type="term" value="C:plasma membrane"/>
    <property type="evidence" value="ECO:0007669"/>
    <property type="project" value="UniProtKB-SubCell"/>
</dbReference>
<organism evidence="7 8">
    <name type="scientific">Nitrosotalea sinensis</name>
    <dbReference type="NCBI Taxonomy" id="1499975"/>
    <lineage>
        <taxon>Archaea</taxon>
        <taxon>Nitrososphaerota</taxon>
        <taxon>Nitrososphaeria</taxon>
        <taxon>Nitrosotaleales</taxon>
        <taxon>Nitrosotaleaceae</taxon>
        <taxon>Nitrosotalea</taxon>
    </lineage>
</organism>
<evidence type="ECO:0000256" key="3">
    <source>
        <dbReference type="ARBA" id="ARBA00022781"/>
    </source>
</evidence>
<keyword evidence="2 6" id="KW-0813">Transport</keyword>
<dbReference type="GO" id="GO:0042777">
    <property type="term" value="P:proton motive force-driven plasma membrane ATP synthesis"/>
    <property type="evidence" value="ECO:0007669"/>
    <property type="project" value="UniProtKB-UniRule"/>
</dbReference>
<dbReference type="GO" id="GO:0033179">
    <property type="term" value="C:proton-transporting V-type ATPase, V0 domain"/>
    <property type="evidence" value="ECO:0007669"/>
    <property type="project" value="InterPro"/>
</dbReference>
<proteinExistence type="inferred from homology"/>
<dbReference type="InterPro" id="IPR002843">
    <property type="entry name" value="ATPase_V0-cplx_csu/dsu"/>
</dbReference>
<dbReference type="HAMAP" id="MF_00314">
    <property type="entry name" value="ATP_synth_C_arch"/>
    <property type="match status" value="1"/>
</dbReference>
<evidence type="ECO:0000313" key="7">
    <source>
        <dbReference type="EMBL" id="SHO43848.1"/>
    </source>
</evidence>
<comment type="similarity">
    <text evidence="1 6">Belongs to the V-ATPase V0D/AC39 subunit family.</text>
</comment>
<dbReference type="InterPro" id="IPR014272">
    <property type="entry name" value="ATPase_V0-cplx_csu"/>
</dbReference>